<sequence>MKTIVWFGLVLCALRAVGKVIISNPGQKVTIECGIEPFNDYVGWHHGTEIIFSSPKRRGTPRKGKSDIVSRSRQSGEKNLQITNLKVEDAGKFTCEVDHKRQEHTLLVVSVSALPSSVLQVGNEARLLCRCGDLNSNMEWKGPNGQTHTDIASLKPVALSDAGTWECKITHEEGVHTESLVITVKDPKVATPAPTQGPGGDRKSTPTKVSDPNNVPLSPFDPALLLGLSWWVWVAIGVGSLIVLLLVGFVTVLYNRIKRRRRRYRDMKNCRLPLQPKQYCKCERPAAAAKPQQGRRRDKPTPPPLQAPLV</sequence>
<dbReference type="Gene3D" id="1.20.5.900">
    <property type="entry name" value="transmembrane domain of human cd4"/>
    <property type="match status" value="1"/>
</dbReference>
<dbReference type="PANTHER" id="PTHR11422">
    <property type="entry name" value="T-CELL SURFACE GLYCOPROTEIN CD4"/>
    <property type="match status" value="1"/>
</dbReference>
<dbReference type="Pfam" id="PF12104">
    <property type="entry name" value="Tcell_CD4_C"/>
    <property type="match status" value="1"/>
</dbReference>
<dbReference type="PROSITE" id="PS50835">
    <property type="entry name" value="IG_LIKE"/>
    <property type="match status" value="2"/>
</dbReference>
<evidence type="ECO:0000256" key="3">
    <source>
        <dbReference type="SAM" id="Phobius"/>
    </source>
</evidence>
<keyword evidence="3" id="KW-0812">Transmembrane</keyword>
<evidence type="ECO:0000256" key="2">
    <source>
        <dbReference type="SAM" id="MobiDB-lite"/>
    </source>
</evidence>
<keyword evidence="1" id="KW-0393">Immunoglobulin domain</keyword>
<evidence type="ECO:0000259" key="5">
    <source>
        <dbReference type="PROSITE" id="PS50835"/>
    </source>
</evidence>
<dbReference type="Pfam" id="PF00047">
    <property type="entry name" value="ig"/>
    <property type="match status" value="1"/>
</dbReference>
<dbReference type="SMART" id="SM00408">
    <property type="entry name" value="IGc2"/>
    <property type="match status" value="2"/>
</dbReference>
<feature type="region of interest" description="Disordered" evidence="2">
    <location>
        <begin position="186"/>
        <end position="214"/>
    </location>
</feature>
<feature type="domain" description="Ig-like" evidence="5">
    <location>
        <begin position="122"/>
        <end position="183"/>
    </location>
</feature>
<dbReference type="InterPro" id="IPR003599">
    <property type="entry name" value="Ig_sub"/>
</dbReference>
<feature type="domain" description="Ig-like" evidence="5">
    <location>
        <begin position="26"/>
        <end position="112"/>
    </location>
</feature>
<feature type="region of interest" description="Disordered" evidence="2">
    <location>
        <begin position="53"/>
        <end position="75"/>
    </location>
</feature>
<reference evidence="6 7" key="1">
    <citation type="journal article" date="2023" name="Genes (Basel)">
        <title>Chromosome-Level Genome Assembly and Circadian Gene Repertoire of the Patagonia Blennie Eleginops maclovinus-The Closest Ancestral Proxy of Antarctic Cryonotothenioids.</title>
        <authorList>
            <person name="Cheng C.C."/>
            <person name="Rivera-Colon A.G."/>
            <person name="Minhas B.F."/>
            <person name="Wilson L."/>
            <person name="Rayamajhi N."/>
            <person name="Vargas-Chacoff L."/>
            <person name="Catchen J.M."/>
        </authorList>
    </citation>
    <scope>NUCLEOTIDE SEQUENCE [LARGE SCALE GENOMIC DNA]</scope>
    <source>
        <strain evidence="6">JMC-PN-2008</strain>
    </source>
</reference>
<evidence type="ECO:0000256" key="1">
    <source>
        <dbReference type="ARBA" id="ARBA00023319"/>
    </source>
</evidence>
<dbReference type="Proteomes" id="UP001346869">
    <property type="component" value="Unassembled WGS sequence"/>
</dbReference>
<gene>
    <name evidence="6" type="ORF">PBY51_017251</name>
</gene>
<feature type="signal peptide" evidence="4">
    <location>
        <begin position="1"/>
        <end position="18"/>
    </location>
</feature>
<dbReference type="InterPro" id="IPR013151">
    <property type="entry name" value="Immunoglobulin_dom"/>
</dbReference>
<keyword evidence="4" id="KW-0732">Signal</keyword>
<keyword evidence="3" id="KW-1133">Transmembrane helix</keyword>
<evidence type="ECO:0000313" key="6">
    <source>
        <dbReference type="EMBL" id="KAK5861805.1"/>
    </source>
</evidence>
<dbReference type="SMART" id="SM00409">
    <property type="entry name" value="IG"/>
    <property type="match status" value="2"/>
</dbReference>
<dbReference type="AlphaFoldDB" id="A0AAN7XLB5"/>
<evidence type="ECO:0000256" key="4">
    <source>
        <dbReference type="SAM" id="SignalP"/>
    </source>
</evidence>
<feature type="compositionally biased region" description="Basic and acidic residues" evidence="2">
    <location>
        <begin position="64"/>
        <end position="75"/>
    </location>
</feature>
<accession>A0AAN7XLB5</accession>
<organism evidence="6 7">
    <name type="scientific">Eleginops maclovinus</name>
    <name type="common">Patagonian blennie</name>
    <name type="synonym">Eleginus maclovinus</name>
    <dbReference type="NCBI Taxonomy" id="56733"/>
    <lineage>
        <taxon>Eukaryota</taxon>
        <taxon>Metazoa</taxon>
        <taxon>Chordata</taxon>
        <taxon>Craniata</taxon>
        <taxon>Vertebrata</taxon>
        <taxon>Euteleostomi</taxon>
        <taxon>Actinopterygii</taxon>
        <taxon>Neopterygii</taxon>
        <taxon>Teleostei</taxon>
        <taxon>Neoteleostei</taxon>
        <taxon>Acanthomorphata</taxon>
        <taxon>Eupercaria</taxon>
        <taxon>Perciformes</taxon>
        <taxon>Notothenioidei</taxon>
        <taxon>Eleginopidae</taxon>
        <taxon>Eleginops</taxon>
    </lineage>
</organism>
<dbReference type="InterPro" id="IPR007110">
    <property type="entry name" value="Ig-like_dom"/>
</dbReference>
<feature type="chain" id="PRO_5043051217" description="Ig-like domain-containing protein" evidence="4">
    <location>
        <begin position="19"/>
        <end position="310"/>
    </location>
</feature>
<keyword evidence="7" id="KW-1185">Reference proteome</keyword>
<keyword evidence="3" id="KW-0472">Membrane</keyword>
<dbReference type="Gene3D" id="2.60.40.10">
    <property type="entry name" value="Immunoglobulins"/>
    <property type="match status" value="1"/>
</dbReference>
<protein>
    <recommendedName>
        <fullName evidence="5">Ig-like domain-containing protein</fullName>
    </recommendedName>
</protein>
<evidence type="ECO:0000313" key="7">
    <source>
        <dbReference type="Proteomes" id="UP001346869"/>
    </source>
</evidence>
<proteinExistence type="predicted"/>
<dbReference type="InterPro" id="IPR036179">
    <property type="entry name" value="Ig-like_dom_sf"/>
</dbReference>
<dbReference type="EMBL" id="JAUZQC010000012">
    <property type="protein sequence ID" value="KAK5861805.1"/>
    <property type="molecule type" value="Genomic_DNA"/>
</dbReference>
<dbReference type="InterPro" id="IPR003598">
    <property type="entry name" value="Ig_sub2"/>
</dbReference>
<dbReference type="InterPro" id="IPR013783">
    <property type="entry name" value="Ig-like_fold"/>
</dbReference>
<dbReference type="SUPFAM" id="SSF48726">
    <property type="entry name" value="Immunoglobulin"/>
    <property type="match status" value="2"/>
</dbReference>
<feature type="compositionally biased region" description="Pro residues" evidence="2">
    <location>
        <begin position="301"/>
        <end position="310"/>
    </location>
</feature>
<dbReference type="PANTHER" id="PTHR11422:SF6">
    <property type="entry name" value="HEMICENTIN-1 ISOFORM X1"/>
    <property type="match status" value="1"/>
</dbReference>
<reference evidence="6 7" key="2">
    <citation type="journal article" date="2023" name="Mol. Biol. Evol.">
        <title>Genomics of Secondarily Temperate Adaptation in the Only Non-Antarctic Icefish.</title>
        <authorList>
            <person name="Rivera-Colon A.G."/>
            <person name="Rayamajhi N."/>
            <person name="Minhas B.F."/>
            <person name="Madrigal G."/>
            <person name="Bilyk K.T."/>
            <person name="Yoon V."/>
            <person name="Hune M."/>
            <person name="Gregory S."/>
            <person name="Cheng C.H.C."/>
            <person name="Catchen J.M."/>
        </authorList>
    </citation>
    <scope>NUCLEOTIDE SEQUENCE [LARGE SCALE GENOMIC DNA]</scope>
    <source>
        <strain evidence="6">JMC-PN-2008</strain>
    </source>
</reference>
<comment type="caution">
    <text evidence="6">The sequence shown here is derived from an EMBL/GenBank/DDBJ whole genome shotgun (WGS) entry which is preliminary data.</text>
</comment>
<feature type="transmembrane region" description="Helical" evidence="3">
    <location>
        <begin position="230"/>
        <end position="254"/>
    </location>
</feature>
<feature type="region of interest" description="Disordered" evidence="2">
    <location>
        <begin position="283"/>
        <end position="310"/>
    </location>
</feature>
<name>A0AAN7XLB5_ELEMC</name>
<dbReference type="InterPro" id="IPR021963">
    <property type="entry name" value="Tcell_CD4_Cterm"/>
</dbReference>